<evidence type="ECO:0000256" key="1">
    <source>
        <dbReference type="SAM" id="MobiDB-lite"/>
    </source>
</evidence>
<feature type="compositionally biased region" description="Polar residues" evidence="1">
    <location>
        <begin position="14"/>
        <end position="29"/>
    </location>
</feature>
<proteinExistence type="predicted"/>
<reference evidence="2" key="1">
    <citation type="submission" date="2018-02" db="EMBL/GenBank/DDBJ databases">
        <title>Rhizophora mucronata_Transcriptome.</title>
        <authorList>
            <person name="Meera S.P."/>
            <person name="Sreeshan A."/>
            <person name="Augustine A."/>
        </authorList>
    </citation>
    <scope>NUCLEOTIDE SEQUENCE</scope>
    <source>
        <tissue evidence="2">Leaf</tissue>
    </source>
</reference>
<organism evidence="2">
    <name type="scientific">Rhizophora mucronata</name>
    <name type="common">Asiatic mangrove</name>
    <dbReference type="NCBI Taxonomy" id="61149"/>
    <lineage>
        <taxon>Eukaryota</taxon>
        <taxon>Viridiplantae</taxon>
        <taxon>Streptophyta</taxon>
        <taxon>Embryophyta</taxon>
        <taxon>Tracheophyta</taxon>
        <taxon>Spermatophyta</taxon>
        <taxon>Magnoliopsida</taxon>
        <taxon>eudicotyledons</taxon>
        <taxon>Gunneridae</taxon>
        <taxon>Pentapetalae</taxon>
        <taxon>rosids</taxon>
        <taxon>fabids</taxon>
        <taxon>Malpighiales</taxon>
        <taxon>Rhizophoraceae</taxon>
        <taxon>Rhizophora</taxon>
    </lineage>
</organism>
<protein>
    <submittedName>
        <fullName evidence="2">Uncharacterized protein</fullName>
    </submittedName>
</protein>
<sequence length="60" mass="6768">MLNISRHLVLTTEPPRTSQSEAQTQTPQEQYKPALFSTNLPSISPIFLVQYNTVHKIASN</sequence>
<dbReference type="EMBL" id="GGEC01061771">
    <property type="protein sequence ID" value="MBX42255.1"/>
    <property type="molecule type" value="Transcribed_RNA"/>
</dbReference>
<accession>A0A2P2NIF3</accession>
<evidence type="ECO:0000313" key="2">
    <source>
        <dbReference type="EMBL" id="MBX42255.1"/>
    </source>
</evidence>
<feature type="region of interest" description="Disordered" evidence="1">
    <location>
        <begin position="1"/>
        <end position="30"/>
    </location>
</feature>
<name>A0A2P2NIF3_RHIMU</name>
<dbReference type="AlphaFoldDB" id="A0A2P2NIF3"/>